<dbReference type="Gene3D" id="2.40.33.40">
    <property type="entry name" value="Phosphotransferase system, glucitol/sorbitol-specific IIA component"/>
    <property type="match status" value="1"/>
</dbReference>
<dbReference type="GO" id="GO:0009401">
    <property type="term" value="P:phosphoenolpyruvate-dependent sugar phosphotransferase system"/>
    <property type="evidence" value="ECO:0007669"/>
    <property type="project" value="InterPro"/>
</dbReference>
<organism evidence="2 3">
    <name type="scientific">Ktedonosporobacter rubrisoli</name>
    <dbReference type="NCBI Taxonomy" id="2509675"/>
    <lineage>
        <taxon>Bacteria</taxon>
        <taxon>Bacillati</taxon>
        <taxon>Chloroflexota</taxon>
        <taxon>Ktedonobacteria</taxon>
        <taxon>Ktedonobacterales</taxon>
        <taxon>Ktedonosporobacteraceae</taxon>
        <taxon>Ktedonosporobacter</taxon>
    </lineage>
</organism>
<dbReference type="RefSeq" id="WP_129889577.1">
    <property type="nucleotide sequence ID" value="NZ_CP035758.1"/>
</dbReference>
<dbReference type="PROSITE" id="PS51097">
    <property type="entry name" value="PTS_EIIA_TYPE_5"/>
    <property type="match status" value="1"/>
</dbReference>
<dbReference type="EMBL" id="CP035758">
    <property type="protein sequence ID" value="QBD78524.1"/>
    <property type="molecule type" value="Genomic_DNA"/>
</dbReference>
<dbReference type="Proteomes" id="UP000290365">
    <property type="component" value="Chromosome"/>
</dbReference>
<reference evidence="2 3" key="1">
    <citation type="submission" date="2019-01" db="EMBL/GenBank/DDBJ databases">
        <title>Ktedonosporobacter rubrisoli SCAWS-G2.</title>
        <authorList>
            <person name="Huang Y."/>
            <person name="Yan B."/>
        </authorList>
    </citation>
    <scope>NUCLEOTIDE SEQUENCE [LARGE SCALE GENOMIC DNA]</scope>
    <source>
        <strain evidence="2 3">SCAWS-G2</strain>
    </source>
</reference>
<dbReference type="PANTHER" id="PTHR40398:SF1">
    <property type="entry name" value="PTS SYSTEM GLUCITOL_SORBITOL-SPECIFIC EIIA COMPONENT"/>
    <property type="match status" value="1"/>
</dbReference>
<dbReference type="InterPro" id="IPR036665">
    <property type="entry name" value="PTS_IIA_glucitol/sorbitol_sf"/>
</dbReference>
<keyword evidence="3" id="KW-1185">Reference proteome</keyword>
<proteinExistence type="predicted"/>
<accession>A0A4P6JSY3</accession>
<dbReference type="GO" id="GO:0016301">
    <property type="term" value="F:kinase activity"/>
    <property type="evidence" value="ECO:0007669"/>
    <property type="project" value="TreeGrafter"/>
</dbReference>
<sequence length="151" mass="15943">MVAHSDQTASTVCEGQFVVKYHAIIQEIGPTVSEFLPHGILIFFGESAPAELREVSLIHNGTQLVSELIVGDLLRFVLPASDASGEAQIVLHRITAVGDMANANLAELGHLVVHFDAASTANLPGTISVEPSLTTLPPVGTIVELLGLEEK</sequence>
<dbReference type="Pfam" id="PF03829">
    <property type="entry name" value="PTSIIA_gutA"/>
    <property type="match status" value="1"/>
</dbReference>
<evidence type="ECO:0000313" key="3">
    <source>
        <dbReference type="Proteomes" id="UP000290365"/>
    </source>
</evidence>
<dbReference type="OrthoDB" id="7065254at2"/>
<feature type="modified residue" description="Phosphohistidine; by HPr" evidence="1">
    <location>
        <position position="59"/>
    </location>
</feature>
<dbReference type="KEGG" id="kbs:EPA93_22020"/>
<dbReference type="PANTHER" id="PTHR40398">
    <property type="entry name" value="PTS SYSTEM GLUCITOL/SORBITOL-SPECIFIC EIIA COMPONENT"/>
    <property type="match status" value="1"/>
</dbReference>
<dbReference type="AlphaFoldDB" id="A0A4P6JSY3"/>
<dbReference type="InterPro" id="IPR004716">
    <property type="entry name" value="PTS_IIA_glucitol/sorbitol-sp"/>
</dbReference>
<gene>
    <name evidence="2" type="ORF">EPA93_22020</name>
</gene>
<dbReference type="SUPFAM" id="SSF141530">
    <property type="entry name" value="PTSIIA/GutA-like"/>
    <property type="match status" value="1"/>
</dbReference>
<dbReference type="GO" id="GO:0008982">
    <property type="term" value="F:protein-N(PI)-phosphohistidine-sugar phosphotransferase activity"/>
    <property type="evidence" value="ECO:0007669"/>
    <property type="project" value="InterPro"/>
</dbReference>
<name>A0A4P6JSY3_KTERU</name>
<evidence type="ECO:0000256" key="1">
    <source>
        <dbReference type="PROSITE-ProRule" id="PRU00420"/>
    </source>
</evidence>
<protein>
    <recommendedName>
        <fullName evidence="4">PTS sorbitol transporter subunit IIA</fullName>
    </recommendedName>
</protein>
<evidence type="ECO:0008006" key="4">
    <source>
        <dbReference type="Google" id="ProtNLM"/>
    </source>
</evidence>
<evidence type="ECO:0000313" key="2">
    <source>
        <dbReference type="EMBL" id="QBD78524.1"/>
    </source>
</evidence>
<dbReference type="GO" id="GO:0005737">
    <property type="term" value="C:cytoplasm"/>
    <property type="evidence" value="ECO:0007669"/>
    <property type="project" value="InterPro"/>
</dbReference>